<dbReference type="Gene3D" id="3.40.50.300">
    <property type="entry name" value="P-loop containing nucleotide triphosphate hydrolases"/>
    <property type="match status" value="1"/>
</dbReference>
<keyword evidence="1 3" id="KW-0347">Helicase</keyword>
<dbReference type="EC" id="5.6.2.3" evidence="1"/>
<evidence type="ECO:0000259" key="2">
    <source>
        <dbReference type="Pfam" id="PF05970"/>
    </source>
</evidence>
<keyword evidence="1" id="KW-0233">DNA recombination</keyword>
<dbReference type="InterPro" id="IPR051055">
    <property type="entry name" value="PIF1_helicase"/>
</dbReference>
<proteinExistence type="inferred from homology"/>
<evidence type="ECO:0000313" key="4">
    <source>
        <dbReference type="Proteomes" id="UP000815677"/>
    </source>
</evidence>
<accession>A0ABQ0KX70</accession>
<dbReference type="Proteomes" id="UP000815677">
    <property type="component" value="Unassembled WGS sequence"/>
</dbReference>
<dbReference type="GO" id="GO:0004386">
    <property type="term" value="F:helicase activity"/>
    <property type="evidence" value="ECO:0007669"/>
    <property type="project" value="UniProtKB-KW"/>
</dbReference>
<protein>
    <recommendedName>
        <fullName evidence="1">ATP-dependent DNA helicase</fullName>
        <ecNumber evidence="1">5.6.2.3</ecNumber>
    </recommendedName>
</protein>
<dbReference type="Pfam" id="PF05970">
    <property type="entry name" value="PIF1"/>
    <property type="match status" value="1"/>
</dbReference>
<dbReference type="InterPro" id="IPR027417">
    <property type="entry name" value="P-loop_NTPase"/>
</dbReference>
<sequence>MLLLLTPWRDLRELPNGQLSFQAAFTAFLAEASAEQKQVIENIKYFYECSDRASQRREEEGEVDGRRAAGEDMALTTVQPLNTVALAGLQEPTEADIERAREERHAARERVYGQGTVDIALEHGIFQDSYAAAPPKPIAKQATLEDTVKYEEWGRKIAGFVREVIHTEDSEENGMEIDDGAVVAGAAVGSSHDEPDPGGVVDLRNNLPTATAFVAELNAEQSRAHGIVLDHLQETLAGRSPPQLLMIICGAGGTGKTVLLNAIAQSFEAFGATALLAKTATTGVAASLFGGQTLHNWAGIGIGENAMRPSRATREKRERNMTQTRYLVIDEYSMLTKKLLEQLSNILGSVKEPLQECDSSDCFGGISVVLVGDLHQFPPVGNIRQSLFHNGDEAEKYSPIGLDLYCRFTTVVTLTEQRRYGSCLDGLLGTIARGRVHRRRHGDAGGITRWRDKRYGRLEQRTMDERRPGHSQAYGTPQDVISRSGEALSPWERFAVAQHKTQQTGKLSDFVQIAVGMRAMILMNISTNAELANGSRGVVHDVVLNWQEKLPLQANPVTGEIMLEYPPAVVLFKLDSGTLPAFEGLDAGILPITPSRMKFSAARMDKSRFTVAQTQVAMTPGYAFTDYKSQGQTLEHVIVDLGAMPSGALTPFNAYVALSRSHGCDNIRILRGFDKRLFTVHPSVFLRREDQRLAHCTSETIRATERNE</sequence>
<comment type="similarity">
    <text evidence="1">Belongs to the helicase family.</text>
</comment>
<keyword evidence="1" id="KW-0234">DNA repair</keyword>
<dbReference type="EMBL" id="DF839158">
    <property type="protein sequence ID" value="GAT43543.1"/>
    <property type="molecule type" value="Genomic_DNA"/>
</dbReference>
<feature type="domain" description="DNA helicase Pif1-like DEAD-box helicase" evidence="2">
    <location>
        <begin position="245"/>
        <end position="381"/>
    </location>
</feature>
<keyword evidence="1" id="KW-0547">Nucleotide-binding</keyword>
<name>A0ABQ0KX70_MYCCL</name>
<comment type="cofactor">
    <cofactor evidence="1">
        <name>Mg(2+)</name>
        <dbReference type="ChEBI" id="CHEBI:18420"/>
    </cofactor>
</comment>
<gene>
    <name evidence="3" type="ORF">MCHLO_01219</name>
</gene>
<comment type="catalytic activity">
    <reaction evidence="1">
        <text>ATP + H2O = ADP + phosphate + H(+)</text>
        <dbReference type="Rhea" id="RHEA:13065"/>
        <dbReference type="ChEBI" id="CHEBI:15377"/>
        <dbReference type="ChEBI" id="CHEBI:15378"/>
        <dbReference type="ChEBI" id="CHEBI:30616"/>
        <dbReference type="ChEBI" id="CHEBI:43474"/>
        <dbReference type="ChEBI" id="CHEBI:456216"/>
        <dbReference type="EC" id="5.6.2.3"/>
    </reaction>
</comment>
<organism evidence="3 4">
    <name type="scientific">Mycena chlorophos</name>
    <name type="common">Agaric fungus</name>
    <name type="synonym">Agaricus chlorophos</name>
    <dbReference type="NCBI Taxonomy" id="658473"/>
    <lineage>
        <taxon>Eukaryota</taxon>
        <taxon>Fungi</taxon>
        <taxon>Dikarya</taxon>
        <taxon>Basidiomycota</taxon>
        <taxon>Agaricomycotina</taxon>
        <taxon>Agaricomycetes</taxon>
        <taxon>Agaricomycetidae</taxon>
        <taxon>Agaricales</taxon>
        <taxon>Marasmiineae</taxon>
        <taxon>Mycenaceae</taxon>
        <taxon>Mycena</taxon>
    </lineage>
</organism>
<keyword evidence="1" id="KW-0378">Hydrolase</keyword>
<keyword evidence="4" id="KW-1185">Reference proteome</keyword>
<dbReference type="InterPro" id="IPR010285">
    <property type="entry name" value="DNA_helicase_pif1-like_DEAD"/>
</dbReference>
<dbReference type="CDD" id="cd18809">
    <property type="entry name" value="SF1_C_RecD"/>
    <property type="match status" value="1"/>
</dbReference>
<reference evidence="3" key="1">
    <citation type="submission" date="2014-09" db="EMBL/GenBank/DDBJ databases">
        <title>Genome sequence of the luminous mushroom Mycena chlorophos for searching fungal bioluminescence genes.</title>
        <authorList>
            <person name="Tanaka Y."/>
            <person name="Kasuga D."/>
            <person name="Oba Y."/>
            <person name="Hase S."/>
            <person name="Sato K."/>
            <person name="Oba Y."/>
            <person name="Sakakibara Y."/>
        </authorList>
    </citation>
    <scope>NUCLEOTIDE SEQUENCE</scope>
</reference>
<keyword evidence="1" id="KW-0067">ATP-binding</keyword>
<dbReference type="PANTHER" id="PTHR47642">
    <property type="entry name" value="ATP-DEPENDENT DNA HELICASE"/>
    <property type="match status" value="1"/>
</dbReference>
<dbReference type="PANTHER" id="PTHR47642:SF5">
    <property type="entry name" value="ATP-DEPENDENT DNA HELICASE"/>
    <property type="match status" value="1"/>
</dbReference>
<dbReference type="SUPFAM" id="SSF52540">
    <property type="entry name" value="P-loop containing nucleoside triphosphate hydrolases"/>
    <property type="match status" value="2"/>
</dbReference>
<keyword evidence="1" id="KW-0227">DNA damage</keyword>
<evidence type="ECO:0000256" key="1">
    <source>
        <dbReference type="RuleBase" id="RU363044"/>
    </source>
</evidence>
<evidence type="ECO:0000313" key="3">
    <source>
        <dbReference type="EMBL" id="GAT43543.1"/>
    </source>
</evidence>